<dbReference type="AlphaFoldDB" id="A0A6C0J485"/>
<feature type="compositionally biased region" description="Basic residues" evidence="1">
    <location>
        <begin position="81"/>
        <end position="96"/>
    </location>
</feature>
<name>A0A6C0J485_9ZZZZ</name>
<sequence length="225" mass="24958">MEGAGFGSLVKRASPMVAATAMKAFKKGSAALSKIANDPQMKKMFMDLFEQVMTTGSQAALDSFVSFVDTIPTGGVQTGAGRRRRGSKRRSSKSSKKSNSQLIKSLKKHYKKSSKRKSMKGGKRCSHGRRRSCKSKPGPRSKSPKRKSPKRKSPKRKSSKRRSGKRRSLPPALKAWNKKLDAYQADHPGVSRKQAMKACKGRASPSKKCRTSKKRRSSKRRSSRK</sequence>
<evidence type="ECO:0000313" key="2">
    <source>
        <dbReference type="EMBL" id="QHT99669.1"/>
    </source>
</evidence>
<organism evidence="2">
    <name type="scientific">viral metagenome</name>
    <dbReference type="NCBI Taxonomy" id="1070528"/>
    <lineage>
        <taxon>unclassified sequences</taxon>
        <taxon>metagenomes</taxon>
        <taxon>organismal metagenomes</taxon>
    </lineage>
</organism>
<feature type="compositionally biased region" description="Basic residues" evidence="1">
    <location>
        <begin position="105"/>
        <end position="168"/>
    </location>
</feature>
<feature type="region of interest" description="Disordered" evidence="1">
    <location>
        <begin position="72"/>
        <end position="225"/>
    </location>
</feature>
<accession>A0A6C0J485</accession>
<protein>
    <submittedName>
        <fullName evidence="2">Uncharacterized protein</fullName>
    </submittedName>
</protein>
<dbReference type="EMBL" id="MN740312">
    <property type="protein sequence ID" value="QHT99669.1"/>
    <property type="molecule type" value="Genomic_DNA"/>
</dbReference>
<evidence type="ECO:0000256" key="1">
    <source>
        <dbReference type="SAM" id="MobiDB-lite"/>
    </source>
</evidence>
<feature type="compositionally biased region" description="Basic residues" evidence="1">
    <location>
        <begin position="205"/>
        <end position="225"/>
    </location>
</feature>
<proteinExistence type="predicted"/>
<reference evidence="2" key="1">
    <citation type="journal article" date="2020" name="Nature">
        <title>Giant virus diversity and host interactions through global metagenomics.</title>
        <authorList>
            <person name="Schulz F."/>
            <person name="Roux S."/>
            <person name="Paez-Espino D."/>
            <person name="Jungbluth S."/>
            <person name="Walsh D.A."/>
            <person name="Denef V.J."/>
            <person name="McMahon K.D."/>
            <person name="Konstantinidis K.T."/>
            <person name="Eloe-Fadrosh E.A."/>
            <person name="Kyrpides N.C."/>
            <person name="Woyke T."/>
        </authorList>
    </citation>
    <scope>NUCLEOTIDE SEQUENCE</scope>
    <source>
        <strain evidence="2">GVMAG-M-3300025727-45</strain>
    </source>
</reference>